<dbReference type="PROSITE" id="PS50275">
    <property type="entry name" value="SAC"/>
    <property type="match status" value="1"/>
</dbReference>
<dbReference type="GO" id="GO:0046856">
    <property type="term" value="P:phosphatidylinositol dephosphorylation"/>
    <property type="evidence" value="ECO:0007669"/>
    <property type="project" value="InterPro"/>
</dbReference>
<evidence type="ECO:0000256" key="2">
    <source>
        <dbReference type="ARBA" id="ARBA00008943"/>
    </source>
</evidence>
<evidence type="ECO:0000313" key="13">
    <source>
        <dbReference type="Proteomes" id="UP000191144"/>
    </source>
</evidence>
<keyword evidence="13" id="KW-1185">Reference proteome</keyword>
<proteinExistence type="inferred from homology"/>
<dbReference type="Pfam" id="PF02383">
    <property type="entry name" value="Syja_N"/>
    <property type="match status" value="1"/>
</dbReference>
<evidence type="ECO:0000256" key="9">
    <source>
        <dbReference type="ARBA" id="ARBA00022927"/>
    </source>
</evidence>
<keyword evidence="7" id="KW-0254">Endocytosis</keyword>
<dbReference type="GO" id="GO:0015031">
    <property type="term" value="P:protein transport"/>
    <property type="evidence" value="ECO:0007669"/>
    <property type="project" value="UniProtKB-KW"/>
</dbReference>
<gene>
    <name evidence="12" type="ORF">LAME_0F08196G</name>
</gene>
<keyword evidence="6" id="KW-0963">Cytoplasm</keyword>
<protein>
    <recommendedName>
        <fullName evidence="4">phosphoinositide 5-phosphatase</fullName>
        <ecNumber evidence="4">3.1.3.36</ecNumber>
    </recommendedName>
</protein>
<organism evidence="12 13">
    <name type="scientific">Lachancea meyersii CBS 8951</name>
    <dbReference type="NCBI Taxonomy" id="1266667"/>
    <lineage>
        <taxon>Eukaryota</taxon>
        <taxon>Fungi</taxon>
        <taxon>Dikarya</taxon>
        <taxon>Ascomycota</taxon>
        <taxon>Saccharomycotina</taxon>
        <taxon>Saccharomycetes</taxon>
        <taxon>Saccharomycetales</taxon>
        <taxon>Saccharomycetaceae</taxon>
        <taxon>Lachancea</taxon>
    </lineage>
</organism>
<evidence type="ECO:0000256" key="3">
    <source>
        <dbReference type="ARBA" id="ARBA00009678"/>
    </source>
</evidence>
<dbReference type="FunFam" id="3.60.10.10:FF:000029">
    <property type="entry name" value="Inositol polyphosphate 5-phosphatase"/>
    <property type="match status" value="1"/>
</dbReference>
<sequence length="936" mass="106512">MKLFIRKEPRSVALLSNGYLLVFEKSRAPNSAPDGKHSQPTAVVVSMPIAALSEHNFMEVTGRVFNGLLGLVCVNNYLFVGLVTNIQKVAYPRWRCTSEGDREDIESIFQILKVEFFCLNSDSFDYGLNGLSEQLEKPSSEHPCADLMNLFSDGTFYYSRDFDLSNTLQERGLMNGLDYAIDNQDQNFIWNSNMMSEVVQLRNRVTASERSLFDGALFLTFVMRGFCKTTLVSDISTSPSTLTVISRISTENRDNIFELQGIDEQGHVSSFIETEIIFSSPRYILAYVQTRGDVPLSCEVTEGQLLHGKKVKLLKDPAYFQASFDKHFDMLASKYGVVSVLNLVKPKSESQEILSNAYRTCAEKKNVRIINVEYGSDILTKQTHKLIYLLKQDIYEFGAFVYDNQRGIYVGKQTGCLRISAFDSIERPNVVERSVSKEVIQLTISELAGVELSAAFEGVHDKLWADNNFWLKRLFSSNFKNPNRYRKVYWKLFSSSCRVSLYDPLHAHITKFMRKIKREFTYQKSINIFTGTFNVNGRTQVNDVSEWLFPQGSDIDQLADVYVLGFEEVVELSPGQMLATDPYPKQFWERKILETLNGASKRRYVHAWGGQLGGVLMLLFISETEYSKVKHLEGDVKKTGFGGMSSNKGGVAVRFTYSTTKFCILVSHLAAGLENVEQRHHDFKTIVKNIRFAGDISIKDHDAIIWMGDFNYRISLPNDEVRKCVRNAEFGKLFEKDQLNQQMIAGEAFPYYNEMEIKFPPTYKFDPGTKTYDTSEKLRIPAWTDRILSRGESLKQLSYGSAENIVFSDHRPVYATFSSLVTVVDEKLKAKLTAEIYERLTDQLADLTDEERYAVLNSSDLIMERSEGEDPVGPELRKGRKLPPPSSATRKWWIGSSKQAKVVLEVEPAKYQINPQRAANPFLDNTDEALFIAREA</sequence>
<comment type="similarity">
    <text evidence="2">Belongs to the synaptojanin family.</text>
</comment>
<keyword evidence="9" id="KW-0653">Protein transport</keyword>
<reference evidence="13" key="1">
    <citation type="submission" date="2016-03" db="EMBL/GenBank/DDBJ databases">
        <authorList>
            <person name="Devillers Hugo."/>
        </authorList>
    </citation>
    <scope>NUCLEOTIDE SEQUENCE [LARGE SCALE GENOMIC DNA]</scope>
</reference>
<dbReference type="GO" id="GO:0006897">
    <property type="term" value="P:endocytosis"/>
    <property type="evidence" value="ECO:0007669"/>
    <property type="project" value="UniProtKB-KW"/>
</dbReference>
<dbReference type="PANTHER" id="PTHR11200:SF269">
    <property type="entry name" value="PHOSPHATIDYLINOSITOL 4,5-BISPHOSPHATE 5-PHOSPHATASE INP51"/>
    <property type="match status" value="1"/>
</dbReference>
<feature type="domain" description="SAC" evidence="11">
    <location>
        <begin position="147"/>
        <end position="477"/>
    </location>
</feature>
<dbReference type="EC" id="3.1.3.36" evidence="4"/>
<dbReference type="InterPro" id="IPR036691">
    <property type="entry name" value="Endo/exonu/phosph_ase_sf"/>
</dbReference>
<evidence type="ECO:0000256" key="6">
    <source>
        <dbReference type="ARBA" id="ARBA00022490"/>
    </source>
</evidence>
<evidence type="ECO:0000256" key="5">
    <source>
        <dbReference type="ARBA" id="ARBA00022448"/>
    </source>
</evidence>
<dbReference type="EMBL" id="LT598477">
    <property type="protein sequence ID" value="SCU94614.1"/>
    <property type="molecule type" value="Genomic_DNA"/>
</dbReference>
<evidence type="ECO:0000256" key="10">
    <source>
        <dbReference type="SAM" id="MobiDB-lite"/>
    </source>
</evidence>
<evidence type="ECO:0000259" key="11">
    <source>
        <dbReference type="PROSITE" id="PS50275"/>
    </source>
</evidence>
<dbReference type="PANTHER" id="PTHR11200">
    <property type="entry name" value="INOSITOL 5-PHOSPHATASE"/>
    <property type="match status" value="1"/>
</dbReference>
<dbReference type="InterPro" id="IPR000300">
    <property type="entry name" value="IPPc"/>
</dbReference>
<accession>A0A1G4JUQ6</accession>
<dbReference type="OrthoDB" id="405996at2759"/>
<evidence type="ECO:0000256" key="7">
    <source>
        <dbReference type="ARBA" id="ARBA00022583"/>
    </source>
</evidence>
<dbReference type="GO" id="GO:0005737">
    <property type="term" value="C:cytoplasm"/>
    <property type="evidence" value="ECO:0007669"/>
    <property type="project" value="UniProtKB-SubCell"/>
</dbReference>
<dbReference type="SMART" id="SM00128">
    <property type="entry name" value="IPPc"/>
    <property type="match status" value="1"/>
</dbReference>
<dbReference type="Proteomes" id="UP000191144">
    <property type="component" value="Chromosome F"/>
</dbReference>
<evidence type="ECO:0000256" key="8">
    <source>
        <dbReference type="ARBA" id="ARBA00022801"/>
    </source>
</evidence>
<dbReference type="Gene3D" id="3.60.10.10">
    <property type="entry name" value="Endonuclease/exonuclease/phosphatase"/>
    <property type="match status" value="1"/>
</dbReference>
<dbReference type="GO" id="GO:0016020">
    <property type="term" value="C:membrane"/>
    <property type="evidence" value="ECO:0007669"/>
    <property type="project" value="TreeGrafter"/>
</dbReference>
<comment type="similarity">
    <text evidence="3">In the central section; belongs to the inositol 1,4,5-trisphosphate 5-phosphatase family.</text>
</comment>
<dbReference type="GO" id="GO:0043813">
    <property type="term" value="F:phosphatidylinositol-3,5-bisphosphate 5-phosphatase activity"/>
    <property type="evidence" value="ECO:0007669"/>
    <property type="project" value="TreeGrafter"/>
</dbReference>
<dbReference type="AlphaFoldDB" id="A0A1G4JUQ6"/>
<keyword evidence="5" id="KW-0813">Transport</keyword>
<dbReference type="Pfam" id="PF22669">
    <property type="entry name" value="Exo_endo_phos2"/>
    <property type="match status" value="1"/>
</dbReference>
<evidence type="ECO:0000256" key="1">
    <source>
        <dbReference type="ARBA" id="ARBA00004496"/>
    </source>
</evidence>
<dbReference type="InterPro" id="IPR002013">
    <property type="entry name" value="SAC_dom"/>
</dbReference>
<dbReference type="InterPro" id="IPR046985">
    <property type="entry name" value="IP5"/>
</dbReference>
<dbReference type="SUPFAM" id="SSF56219">
    <property type="entry name" value="DNase I-like"/>
    <property type="match status" value="1"/>
</dbReference>
<comment type="subcellular location">
    <subcellularLocation>
        <location evidence="1">Cytoplasm</location>
    </subcellularLocation>
</comment>
<feature type="region of interest" description="Disordered" evidence="10">
    <location>
        <begin position="865"/>
        <end position="888"/>
    </location>
</feature>
<name>A0A1G4JUQ6_9SACH</name>
<keyword evidence="8" id="KW-0378">Hydrolase</keyword>
<dbReference type="GO" id="GO:0004439">
    <property type="term" value="F:phosphatidylinositol-4,5-bisphosphate 5-phosphatase activity"/>
    <property type="evidence" value="ECO:0007669"/>
    <property type="project" value="UniProtKB-EC"/>
</dbReference>
<evidence type="ECO:0000256" key="4">
    <source>
        <dbReference type="ARBA" id="ARBA00013044"/>
    </source>
</evidence>
<evidence type="ECO:0000313" key="12">
    <source>
        <dbReference type="EMBL" id="SCU94614.1"/>
    </source>
</evidence>